<gene>
    <name evidence="2" type="ORF">V6984_07795</name>
</gene>
<sequence>MKKINDSERNIYPFFVITLLWTWGFGFSSYFLPIPKIREEIIFIDASILNKWELNAYLLYCCFFLSLQ</sequence>
<name>A0ABZ3EZE0_9FIRM</name>
<keyword evidence="3" id="KW-1185">Reference proteome</keyword>
<feature type="transmembrane region" description="Helical" evidence="1">
    <location>
        <begin position="12"/>
        <end position="32"/>
    </location>
</feature>
<proteinExistence type="predicted"/>
<evidence type="ECO:0000256" key="1">
    <source>
        <dbReference type="SAM" id="Phobius"/>
    </source>
</evidence>
<dbReference type="RefSeq" id="WP_342759214.1">
    <property type="nucleotide sequence ID" value="NZ_CP146256.1"/>
</dbReference>
<accession>A0ABZ3EZE0</accession>
<keyword evidence="1" id="KW-1133">Transmembrane helix</keyword>
<protein>
    <submittedName>
        <fullName evidence="2">Uncharacterized protein</fullName>
    </submittedName>
</protein>
<keyword evidence="1" id="KW-0812">Transmembrane</keyword>
<reference evidence="2 3" key="1">
    <citation type="submission" date="2024-02" db="EMBL/GenBank/DDBJ databases">
        <title>Bacterial strain from lacustrine sediment.</title>
        <authorList>
            <person name="Petit C."/>
            <person name="Fadhlaoui K."/>
        </authorList>
    </citation>
    <scope>NUCLEOTIDE SEQUENCE [LARGE SCALE GENOMIC DNA]</scope>
    <source>
        <strain evidence="2 3">IPX-CK</strain>
    </source>
</reference>
<organism evidence="2 3">
    <name type="scientific">Kineothrix sedimenti</name>
    <dbReference type="NCBI Taxonomy" id="3123317"/>
    <lineage>
        <taxon>Bacteria</taxon>
        <taxon>Bacillati</taxon>
        <taxon>Bacillota</taxon>
        <taxon>Clostridia</taxon>
        <taxon>Lachnospirales</taxon>
        <taxon>Lachnospiraceae</taxon>
        <taxon>Kineothrix</taxon>
    </lineage>
</organism>
<dbReference type="EMBL" id="CP146256">
    <property type="protein sequence ID" value="XAH75647.1"/>
    <property type="molecule type" value="Genomic_DNA"/>
</dbReference>
<dbReference type="Proteomes" id="UP001451571">
    <property type="component" value="Chromosome"/>
</dbReference>
<evidence type="ECO:0000313" key="2">
    <source>
        <dbReference type="EMBL" id="XAH75647.1"/>
    </source>
</evidence>
<evidence type="ECO:0000313" key="3">
    <source>
        <dbReference type="Proteomes" id="UP001451571"/>
    </source>
</evidence>
<keyword evidence="1" id="KW-0472">Membrane</keyword>